<protein>
    <submittedName>
        <fullName evidence="2">Uncharacterized protein</fullName>
    </submittedName>
</protein>
<gene>
    <name evidence="2" type="ORF">F7R91_03890</name>
</gene>
<reference evidence="2 3" key="1">
    <citation type="submission" date="2019-09" db="EMBL/GenBank/DDBJ databases">
        <title>Screening of Novel Bioactive Compounds from Soil-Associated.</title>
        <authorList>
            <person name="Zhao S."/>
        </authorList>
    </citation>
    <scope>NUCLEOTIDE SEQUENCE [LARGE SCALE GENOMIC DNA]</scope>
    <source>
        <strain evidence="2 3">HIT-DPA4</strain>
    </source>
</reference>
<dbReference type="Proteomes" id="UP000442707">
    <property type="component" value="Unassembled WGS sequence"/>
</dbReference>
<keyword evidence="1" id="KW-0472">Membrane</keyword>
<evidence type="ECO:0000256" key="1">
    <source>
        <dbReference type="SAM" id="Phobius"/>
    </source>
</evidence>
<comment type="caution">
    <text evidence="2">The sequence shown here is derived from an EMBL/GenBank/DDBJ whole genome shotgun (WGS) entry which is preliminary data.</text>
</comment>
<proteinExistence type="predicted"/>
<accession>A0A6H9V4H9</accession>
<keyword evidence="1" id="KW-0812">Transmembrane</keyword>
<keyword evidence="1" id="KW-1133">Transmembrane helix</keyword>
<dbReference type="AlphaFoldDB" id="A0A6H9V4H9"/>
<dbReference type="RefSeq" id="WP_150944459.1">
    <property type="nucleotide sequence ID" value="NZ_VZRB01000002.1"/>
</dbReference>
<evidence type="ECO:0000313" key="3">
    <source>
        <dbReference type="Proteomes" id="UP000442707"/>
    </source>
</evidence>
<sequence length="111" mass="11366">MATGASDRLPQLPVPLAVTVVIIGAFGLWMAWRPSGLLRREWAEGTGLRRAAVAVVTAALVGFPATSALGHQTAMLASWLVGGLAGLILLLSGRTAPHPGPGPAQGQDRPV</sequence>
<feature type="transmembrane region" description="Helical" evidence="1">
    <location>
        <begin position="51"/>
        <end position="70"/>
    </location>
</feature>
<feature type="transmembrane region" description="Helical" evidence="1">
    <location>
        <begin position="76"/>
        <end position="93"/>
    </location>
</feature>
<evidence type="ECO:0000313" key="2">
    <source>
        <dbReference type="EMBL" id="KAB1149976.1"/>
    </source>
</evidence>
<feature type="transmembrane region" description="Helical" evidence="1">
    <location>
        <begin position="12"/>
        <end position="31"/>
    </location>
</feature>
<name>A0A6H9V4H9_9ACTN</name>
<dbReference type="EMBL" id="VZRB01000002">
    <property type="protein sequence ID" value="KAB1149976.1"/>
    <property type="molecule type" value="Genomic_DNA"/>
</dbReference>
<keyword evidence="3" id="KW-1185">Reference proteome</keyword>
<organism evidence="2 3">
    <name type="scientific">Streptomyces luteolifulvus</name>
    <dbReference type="NCBI Taxonomy" id="2615112"/>
    <lineage>
        <taxon>Bacteria</taxon>
        <taxon>Bacillati</taxon>
        <taxon>Actinomycetota</taxon>
        <taxon>Actinomycetes</taxon>
        <taxon>Kitasatosporales</taxon>
        <taxon>Streptomycetaceae</taxon>
        <taxon>Streptomyces</taxon>
    </lineage>
</organism>